<keyword evidence="3" id="KW-1185">Reference proteome</keyword>
<accession>A0A2A9PK45</accession>
<name>A0A2A9PK45_OPHUN</name>
<evidence type="ECO:0000313" key="2">
    <source>
        <dbReference type="EMBL" id="PFH61186.1"/>
    </source>
</evidence>
<evidence type="ECO:0000313" key="3">
    <source>
        <dbReference type="Proteomes" id="UP000037136"/>
    </source>
</evidence>
<proteinExistence type="predicted"/>
<gene>
    <name evidence="2" type="ORF">XA68_18002</name>
</gene>
<protein>
    <submittedName>
        <fullName evidence="2">Uncharacterized protein</fullName>
    </submittedName>
</protein>
<evidence type="ECO:0000256" key="1">
    <source>
        <dbReference type="SAM" id="MobiDB-lite"/>
    </source>
</evidence>
<feature type="compositionally biased region" description="Low complexity" evidence="1">
    <location>
        <begin position="16"/>
        <end position="27"/>
    </location>
</feature>
<feature type="compositionally biased region" description="Basic and acidic residues" evidence="1">
    <location>
        <begin position="87"/>
        <end position="105"/>
    </location>
</feature>
<dbReference type="AlphaFoldDB" id="A0A2A9PK45"/>
<dbReference type="Proteomes" id="UP000037136">
    <property type="component" value="Unassembled WGS sequence"/>
</dbReference>
<feature type="region of interest" description="Disordered" evidence="1">
    <location>
        <begin position="1"/>
        <end position="27"/>
    </location>
</feature>
<organism evidence="2 3">
    <name type="scientific">Ophiocordyceps unilateralis</name>
    <name type="common">Zombie-ant fungus</name>
    <name type="synonym">Torrubia unilateralis</name>
    <dbReference type="NCBI Taxonomy" id="268505"/>
    <lineage>
        <taxon>Eukaryota</taxon>
        <taxon>Fungi</taxon>
        <taxon>Dikarya</taxon>
        <taxon>Ascomycota</taxon>
        <taxon>Pezizomycotina</taxon>
        <taxon>Sordariomycetes</taxon>
        <taxon>Hypocreomycetidae</taxon>
        <taxon>Hypocreales</taxon>
        <taxon>Ophiocordycipitaceae</taxon>
        <taxon>Ophiocordyceps</taxon>
    </lineage>
</organism>
<reference evidence="2 3" key="2">
    <citation type="journal article" date="2017" name="Sci. Rep.">
        <title>Ant-infecting Ophiocordyceps genomes reveal a high diversity of potential behavioral manipulation genes and a possible major role for enterotoxins.</title>
        <authorList>
            <person name="de Bekker C."/>
            <person name="Ohm R.A."/>
            <person name="Evans H.C."/>
            <person name="Brachmann A."/>
            <person name="Hughes D.P."/>
        </authorList>
    </citation>
    <scope>NUCLEOTIDE SEQUENCE [LARGE SCALE GENOMIC DNA]</scope>
    <source>
        <strain evidence="2 3">SC16a</strain>
    </source>
</reference>
<reference evidence="2 3" key="1">
    <citation type="journal article" date="2015" name="BMC Genomics">
        <title>Gene expression during zombie ant biting behavior reflects the complexity underlying fungal parasitic behavioral manipulation.</title>
        <authorList>
            <person name="de Bekker C."/>
            <person name="Ohm R.A."/>
            <person name="Loreto R.G."/>
            <person name="Sebastian A."/>
            <person name="Albert I."/>
            <person name="Merrow M."/>
            <person name="Brachmann A."/>
            <person name="Hughes D.P."/>
        </authorList>
    </citation>
    <scope>NUCLEOTIDE SEQUENCE [LARGE SCALE GENOMIC DNA]</scope>
    <source>
        <strain evidence="2 3">SC16a</strain>
    </source>
</reference>
<sequence length="124" mass="13696">MYAPRRKAAASPGRAPPIHTTPAAAPKARLAQGRAMFLRRFPWWLMVRKVFMSALSVPAEAAYLSGLGSHRLDLRHAPGFSQPGLPEKVDPWPRRPCSGREDRKAAAHSWRTGKPHRSSHADAS</sequence>
<comment type="caution">
    <text evidence="2">The sequence shown here is derived from an EMBL/GenBank/DDBJ whole genome shotgun (WGS) entry which is preliminary data.</text>
</comment>
<feature type="region of interest" description="Disordered" evidence="1">
    <location>
        <begin position="77"/>
        <end position="124"/>
    </location>
</feature>
<dbReference type="EMBL" id="LAZP02000085">
    <property type="protein sequence ID" value="PFH61186.1"/>
    <property type="molecule type" value="Genomic_DNA"/>
</dbReference>